<dbReference type="Gene3D" id="3.30.420.10">
    <property type="entry name" value="Ribonuclease H-like superfamily/Ribonuclease H"/>
    <property type="match status" value="1"/>
</dbReference>
<organism evidence="3 4">
    <name type="scientific">Deinandra increscens subsp. villosa</name>
    <dbReference type="NCBI Taxonomy" id="3103831"/>
    <lineage>
        <taxon>Eukaryota</taxon>
        <taxon>Viridiplantae</taxon>
        <taxon>Streptophyta</taxon>
        <taxon>Embryophyta</taxon>
        <taxon>Tracheophyta</taxon>
        <taxon>Spermatophyta</taxon>
        <taxon>Magnoliopsida</taxon>
        <taxon>eudicotyledons</taxon>
        <taxon>Gunneridae</taxon>
        <taxon>Pentapetalae</taxon>
        <taxon>asterids</taxon>
        <taxon>campanulids</taxon>
        <taxon>Asterales</taxon>
        <taxon>Asteraceae</taxon>
        <taxon>Asteroideae</taxon>
        <taxon>Heliantheae alliance</taxon>
        <taxon>Madieae</taxon>
        <taxon>Madiinae</taxon>
        <taxon>Deinandra</taxon>
    </lineage>
</organism>
<evidence type="ECO:0000313" key="3">
    <source>
        <dbReference type="EMBL" id="KAK9071259.1"/>
    </source>
</evidence>
<name>A0AAP0DHQ6_9ASTR</name>
<feature type="compositionally biased region" description="Low complexity" evidence="1">
    <location>
        <begin position="213"/>
        <end position="238"/>
    </location>
</feature>
<gene>
    <name evidence="3" type="ORF">SSX86_009827</name>
</gene>
<dbReference type="EMBL" id="JBCNJP010000011">
    <property type="protein sequence ID" value="KAK9071259.1"/>
    <property type="molecule type" value="Genomic_DNA"/>
</dbReference>
<dbReference type="PANTHER" id="PTHR47481:SF38">
    <property type="entry name" value="POU DOMAIN, CLASS 4, TRANSCRIPTION FACTOR 1-LIKE"/>
    <property type="match status" value="1"/>
</dbReference>
<accession>A0AAP0DHQ6</accession>
<dbReference type="InterPro" id="IPR036397">
    <property type="entry name" value="RNaseH_sf"/>
</dbReference>
<feature type="compositionally biased region" description="Polar residues" evidence="1">
    <location>
        <begin position="776"/>
        <end position="796"/>
    </location>
</feature>
<comment type="caution">
    <text evidence="3">The sequence shown here is derived from an EMBL/GenBank/DDBJ whole genome shotgun (WGS) entry which is preliminary data.</text>
</comment>
<keyword evidence="4" id="KW-1185">Reference proteome</keyword>
<sequence length="1259" mass="141588">MENKIHPAAAVTNIKSLVPITLDLGTHEYGTWSQLFKIACRANLVADHLLPRVVTPAPTEAVAKAAYDKAAEDWDRLDAIVLTWIYGTISRRLLTNVLKTDVTAYGAWTILAKMFQDNKTSRVLQLTQKLCNTRLDQFSDVSAYCQELKDLSDQLSNLDSPVSNQRLVLQLVSGLTEQYEGIAMLLQQSDPLPDFHEARSKLLLEETRKKTQALNTAQAAGAALHVAASPSSAPPSSAHQKPPNGDRNYRPRNRQQGRNNRKGQPAQYRAPFGVFNGGPQQPPWSPNYHWAGPLQQQWQPRPPVPYPTAGPSSAPGILGPRPAASYFAGYGSVAPNFPTYQTPIPTSLDPALQSVTLNPPDNYWYLDTGATNHMTNDPGNLTSILKTGILRNIIVGNGMTIPVTGQGHHTLPPPYPPLHLTNDLKTKVPILRCNSSGDLYPLHPRLLNNLKSPSTFIASSHHLWHQRLGHPGPDTLHRLKKLNSINVGKINKDTCQACVFGKSVRLPFVTSNSVVCNPFDIIHSDLWTSPILSSLGHRYYVLFIDENTNFLWTYPIAKKSDVFNVFSTFSKLIHTQFGAKIKQFQCDNGKEYANANFENFCRQNGMIFRFSCPYTSSQNGKAERTIRSINNIIRTLLAQSSLPPSFWHHALDMATYILNILPSKTLNYNTPTFLLYRRHPSYTHLRVFGCLCYPLLPPTSIHKLDPRSRPCIFLGYPAHHRGYKCLDLSNNHIILSRHVVFDESTFPYKSRPSAPSTETYQFLTDPISPLLWPFISSPTRSPPAQTTQAQPSVPLTQQQSPGSPPPPVSHGTNPSSPPSQTTSQPTTSPSTNTTVPPTPTPPPTRTMHTRSMSGIYKPKHPLNLNVSSIVPIPKNPKTALSIPEWHHAMTDEFNALVKNKTWELVPRRDDMNIIRSIWLFKHKYKGDGTLERYKARLVCDGRTQQVGVDCGETFSPVVKPATIRTVLSLALSCSWDIHQLDVSNAFLHGHLHETVYMHQPMGFRHRDFPDHVCLLKKSLYGLKQAPRAWYQRFTDYVISLGFRQSRCDNSLFIYQHGTDTAYLLIYVDDIIFTASSTHLRCHIMESLSSEFAMKDLGPLSYFLGISVTRTGDRMFLSQSTYTRDIVERAHMQSCNPVATPVDTNPKLSTDSGPVFDDPTLYRSLAGALQYLTFTRPDITYAVQQICMHMHAPRIDHWNALKRIIRYLTGHLSLRSLAWQIVHIHTLGLHRCRLGGLPRHEEIHFRLLCLHWHQSYLLVL</sequence>
<dbReference type="Pfam" id="PF13976">
    <property type="entry name" value="gag_pre-integrs"/>
    <property type="match status" value="1"/>
</dbReference>
<dbReference type="Pfam" id="PF14223">
    <property type="entry name" value="Retrotran_gag_2"/>
    <property type="match status" value="1"/>
</dbReference>
<dbReference type="InterPro" id="IPR013103">
    <property type="entry name" value="RVT_2"/>
</dbReference>
<reference evidence="3 4" key="1">
    <citation type="submission" date="2024-04" db="EMBL/GenBank/DDBJ databases">
        <title>The reference genome of an endangered Asteraceae, Deinandra increscens subsp. villosa, native to the Central Coast of California.</title>
        <authorList>
            <person name="Guilliams M."/>
            <person name="Hasenstab-Lehman K."/>
            <person name="Meyer R."/>
            <person name="Mcevoy S."/>
        </authorList>
    </citation>
    <scope>NUCLEOTIDE SEQUENCE [LARGE SCALE GENOMIC DNA]</scope>
    <source>
        <tissue evidence="3">Leaf</tissue>
    </source>
</reference>
<evidence type="ECO:0000313" key="4">
    <source>
        <dbReference type="Proteomes" id="UP001408789"/>
    </source>
</evidence>
<dbReference type="GO" id="GO:0003676">
    <property type="term" value="F:nucleic acid binding"/>
    <property type="evidence" value="ECO:0007669"/>
    <property type="project" value="InterPro"/>
</dbReference>
<dbReference type="InterPro" id="IPR057670">
    <property type="entry name" value="SH3_retrovirus"/>
</dbReference>
<dbReference type="InterPro" id="IPR001584">
    <property type="entry name" value="Integrase_cat-core"/>
</dbReference>
<dbReference type="SUPFAM" id="SSF53098">
    <property type="entry name" value="Ribonuclease H-like"/>
    <property type="match status" value="1"/>
</dbReference>
<evidence type="ECO:0000259" key="2">
    <source>
        <dbReference type="PROSITE" id="PS50994"/>
    </source>
</evidence>
<feature type="domain" description="Integrase catalytic" evidence="2">
    <location>
        <begin position="514"/>
        <end position="679"/>
    </location>
</feature>
<dbReference type="Pfam" id="PF00665">
    <property type="entry name" value="rve"/>
    <property type="match status" value="1"/>
</dbReference>
<evidence type="ECO:0000256" key="1">
    <source>
        <dbReference type="SAM" id="MobiDB-lite"/>
    </source>
</evidence>
<dbReference type="Proteomes" id="UP001408789">
    <property type="component" value="Unassembled WGS sequence"/>
</dbReference>
<dbReference type="InterPro" id="IPR012337">
    <property type="entry name" value="RNaseH-like_sf"/>
</dbReference>
<feature type="compositionally biased region" description="Basic residues" evidence="1">
    <location>
        <begin position="250"/>
        <end position="261"/>
    </location>
</feature>
<feature type="region of interest" description="Disordered" evidence="1">
    <location>
        <begin position="213"/>
        <end position="271"/>
    </location>
</feature>
<dbReference type="PROSITE" id="PS50994">
    <property type="entry name" value="INTEGRASE"/>
    <property type="match status" value="1"/>
</dbReference>
<dbReference type="SUPFAM" id="SSF56672">
    <property type="entry name" value="DNA/RNA polymerases"/>
    <property type="match status" value="1"/>
</dbReference>
<feature type="compositionally biased region" description="Low complexity" evidence="1">
    <location>
        <begin position="812"/>
        <end position="835"/>
    </location>
</feature>
<dbReference type="AlphaFoldDB" id="A0AAP0DHQ6"/>
<dbReference type="Pfam" id="PF07727">
    <property type="entry name" value="RVT_2"/>
    <property type="match status" value="1"/>
</dbReference>
<dbReference type="Pfam" id="PF25597">
    <property type="entry name" value="SH3_retrovirus"/>
    <property type="match status" value="1"/>
</dbReference>
<proteinExistence type="predicted"/>
<feature type="region of interest" description="Disordered" evidence="1">
    <location>
        <begin position="774"/>
        <end position="860"/>
    </location>
</feature>
<dbReference type="InterPro" id="IPR025724">
    <property type="entry name" value="GAG-pre-integrase_dom"/>
</dbReference>
<protein>
    <recommendedName>
        <fullName evidence="2">Integrase catalytic domain-containing protein</fullName>
    </recommendedName>
</protein>
<dbReference type="InterPro" id="IPR043502">
    <property type="entry name" value="DNA/RNA_pol_sf"/>
</dbReference>
<dbReference type="PANTHER" id="PTHR47481">
    <property type="match status" value="1"/>
</dbReference>
<dbReference type="GO" id="GO:0015074">
    <property type="term" value="P:DNA integration"/>
    <property type="evidence" value="ECO:0007669"/>
    <property type="project" value="InterPro"/>
</dbReference>